<reference evidence="5" key="1">
    <citation type="journal article" date="2021" name="PeerJ">
        <title>Extensive microbial diversity within the chicken gut microbiome revealed by metagenomics and culture.</title>
        <authorList>
            <person name="Gilroy R."/>
            <person name="Ravi A."/>
            <person name="Getino M."/>
            <person name="Pursley I."/>
            <person name="Horton D.L."/>
            <person name="Alikhan N.F."/>
            <person name="Baker D."/>
            <person name="Gharbi K."/>
            <person name="Hall N."/>
            <person name="Watson M."/>
            <person name="Adriaenssens E.M."/>
            <person name="Foster-Nyarko E."/>
            <person name="Jarju S."/>
            <person name="Secka A."/>
            <person name="Antonio M."/>
            <person name="Oren A."/>
            <person name="Chaudhuri R.R."/>
            <person name="La Ragione R."/>
            <person name="Hildebrand F."/>
            <person name="Pallen M.J."/>
        </authorList>
    </citation>
    <scope>NUCLEOTIDE SEQUENCE</scope>
    <source>
        <strain evidence="5">ChiHjej13B12-4958</strain>
    </source>
</reference>
<dbReference type="PANTHER" id="PTHR30231:SF4">
    <property type="entry name" value="PROTEIN NEN2"/>
    <property type="match status" value="1"/>
</dbReference>
<dbReference type="AlphaFoldDB" id="A0A9D2QCT4"/>
<reference evidence="5" key="2">
    <citation type="submission" date="2021-04" db="EMBL/GenBank/DDBJ databases">
        <authorList>
            <person name="Gilroy R."/>
        </authorList>
    </citation>
    <scope>NUCLEOTIDE SEQUENCE</scope>
    <source>
        <strain evidence="5">ChiHjej13B12-4958</strain>
    </source>
</reference>
<proteinExistence type="predicted"/>
<evidence type="ECO:0000313" key="5">
    <source>
        <dbReference type="EMBL" id="HJC85186.1"/>
    </source>
</evidence>
<dbReference type="Gene3D" id="3.30.420.10">
    <property type="entry name" value="Ribonuclease H-like superfamily/Ribonuclease H"/>
    <property type="match status" value="1"/>
</dbReference>
<dbReference type="CDD" id="cd06127">
    <property type="entry name" value="DEDDh"/>
    <property type="match status" value="1"/>
</dbReference>
<dbReference type="InterPro" id="IPR036397">
    <property type="entry name" value="RNaseH_sf"/>
</dbReference>
<dbReference type="SUPFAM" id="SSF53098">
    <property type="entry name" value="Ribonuclease H-like"/>
    <property type="match status" value="1"/>
</dbReference>
<organism evidence="5 6">
    <name type="scientific">Candidatus Corynebacterium faecigallinarum</name>
    <dbReference type="NCBI Taxonomy" id="2838528"/>
    <lineage>
        <taxon>Bacteria</taxon>
        <taxon>Bacillati</taxon>
        <taxon>Actinomycetota</taxon>
        <taxon>Actinomycetes</taxon>
        <taxon>Mycobacteriales</taxon>
        <taxon>Corynebacteriaceae</taxon>
        <taxon>Corynebacterium</taxon>
    </lineage>
</organism>
<dbReference type="GO" id="GO:0003676">
    <property type="term" value="F:nucleic acid binding"/>
    <property type="evidence" value="ECO:0007669"/>
    <property type="project" value="InterPro"/>
</dbReference>
<gene>
    <name evidence="5" type="ORF">H9751_06540</name>
</gene>
<comment type="caution">
    <text evidence="5">The sequence shown here is derived from an EMBL/GenBank/DDBJ whole genome shotgun (WGS) entry which is preliminary data.</text>
</comment>
<dbReference type="GO" id="GO:0005829">
    <property type="term" value="C:cytosol"/>
    <property type="evidence" value="ECO:0007669"/>
    <property type="project" value="TreeGrafter"/>
</dbReference>
<dbReference type="SMART" id="SM00479">
    <property type="entry name" value="EXOIII"/>
    <property type="match status" value="1"/>
</dbReference>
<name>A0A9D2QCT4_9CORY</name>
<keyword evidence="3 5" id="KW-0269">Exonuclease</keyword>
<sequence>MRPSSRKATGALAEFNKVAAPLPWTPLSELPILAVDVETSGLDASKDRLLSIGWVPVNGRSIDLSGAREIVLTQRPEEGAASSTAGESAVGDSATVHGITDDEVAGGAVPAKALEELLKALAGRAMLVHFAPMEQDFLGAACRREFSGPLNVPVIDTLEMERRRMEVQGTVPRGEDLRLPRVRERYGLPTYRSHRAVTDALACAELYLAITAPDGMTRQYRTLRSVSY</sequence>
<keyword evidence="1" id="KW-0540">Nuclease</keyword>
<dbReference type="InterPro" id="IPR013520">
    <property type="entry name" value="Ribonucl_H"/>
</dbReference>
<dbReference type="InterPro" id="IPR012337">
    <property type="entry name" value="RNaseH-like_sf"/>
</dbReference>
<evidence type="ECO:0000256" key="3">
    <source>
        <dbReference type="ARBA" id="ARBA00022839"/>
    </source>
</evidence>
<evidence type="ECO:0000259" key="4">
    <source>
        <dbReference type="SMART" id="SM00479"/>
    </source>
</evidence>
<evidence type="ECO:0000256" key="1">
    <source>
        <dbReference type="ARBA" id="ARBA00022722"/>
    </source>
</evidence>
<dbReference type="PANTHER" id="PTHR30231">
    <property type="entry name" value="DNA POLYMERASE III SUBUNIT EPSILON"/>
    <property type="match status" value="1"/>
</dbReference>
<dbReference type="EMBL" id="DWVP01000014">
    <property type="protein sequence ID" value="HJC85186.1"/>
    <property type="molecule type" value="Genomic_DNA"/>
</dbReference>
<feature type="domain" description="Exonuclease" evidence="4">
    <location>
        <begin position="31"/>
        <end position="216"/>
    </location>
</feature>
<evidence type="ECO:0000313" key="6">
    <source>
        <dbReference type="Proteomes" id="UP000823858"/>
    </source>
</evidence>
<keyword evidence="2" id="KW-0378">Hydrolase</keyword>
<protein>
    <submittedName>
        <fullName evidence="5">3'-5' exonuclease</fullName>
    </submittedName>
</protein>
<accession>A0A9D2QCT4</accession>
<dbReference type="Proteomes" id="UP000823858">
    <property type="component" value="Unassembled WGS sequence"/>
</dbReference>
<dbReference type="Pfam" id="PF00929">
    <property type="entry name" value="RNase_T"/>
    <property type="match status" value="1"/>
</dbReference>
<evidence type="ECO:0000256" key="2">
    <source>
        <dbReference type="ARBA" id="ARBA00022801"/>
    </source>
</evidence>
<dbReference type="GO" id="GO:0008408">
    <property type="term" value="F:3'-5' exonuclease activity"/>
    <property type="evidence" value="ECO:0007669"/>
    <property type="project" value="TreeGrafter"/>
</dbReference>